<evidence type="ECO:0000313" key="3">
    <source>
        <dbReference type="Proteomes" id="UP000590647"/>
    </source>
</evidence>
<dbReference type="Pfam" id="PF12680">
    <property type="entry name" value="SnoaL_2"/>
    <property type="match status" value="1"/>
</dbReference>
<evidence type="ECO:0000259" key="1">
    <source>
        <dbReference type="Pfam" id="PF12680"/>
    </source>
</evidence>
<dbReference type="SUPFAM" id="SSF54427">
    <property type="entry name" value="NTF2-like"/>
    <property type="match status" value="1"/>
</dbReference>
<protein>
    <recommendedName>
        <fullName evidence="1">SnoaL-like domain-containing protein</fullName>
    </recommendedName>
</protein>
<dbReference type="AlphaFoldDB" id="A0A7W9HC47"/>
<keyword evidence="3" id="KW-1185">Reference proteome</keyword>
<comment type="caution">
    <text evidence="2">The sequence shown here is derived from an EMBL/GenBank/DDBJ whole genome shotgun (WGS) entry which is preliminary data.</text>
</comment>
<dbReference type="Proteomes" id="UP000590647">
    <property type="component" value="Unassembled WGS sequence"/>
</dbReference>
<accession>A0A7W9HC47</accession>
<sequence length="139" mass="15401">MEPFTNTAPERFISDFFTSLTESTVQGDAPESVMARHFAPDIVQISDGTRLEHDRLLAHLRPVRKNVVGWRFEVHEAIADGNRIAARFTIHARTRKGGATATEVHLLGEFTDDGRMRRAHQLTRALTPAPADADADGQA</sequence>
<organism evidence="2 3">
    <name type="scientific">Streptomyces caelestis</name>
    <dbReference type="NCBI Taxonomy" id="36816"/>
    <lineage>
        <taxon>Bacteria</taxon>
        <taxon>Bacillati</taxon>
        <taxon>Actinomycetota</taxon>
        <taxon>Actinomycetes</taxon>
        <taxon>Kitasatosporales</taxon>
        <taxon>Streptomycetaceae</taxon>
        <taxon>Streptomyces</taxon>
    </lineage>
</organism>
<dbReference type="RefSeq" id="WP_184991926.1">
    <property type="nucleotide sequence ID" value="NZ_JACHNE010000001.1"/>
</dbReference>
<dbReference type="InterPro" id="IPR037401">
    <property type="entry name" value="SnoaL-like"/>
</dbReference>
<proteinExistence type="predicted"/>
<dbReference type="EMBL" id="JACHNE010000001">
    <property type="protein sequence ID" value="MBB5799537.1"/>
    <property type="molecule type" value="Genomic_DNA"/>
</dbReference>
<reference evidence="2 3" key="1">
    <citation type="submission" date="2020-08" db="EMBL/GenBank/DDBJ databases">
        <title>Sequencing the genomes of 1000 actinobacteria strains.</title>
        <authorList>
            <person name="Klenk H.-P."/>
        </authorList>
    </citation>
    <scope>NUCLEOTIDE SEQUENCE [LARGE SCALE GENOMIC DNA]</scope>
    <source>
        <strain evidence="2 3">DSM 40084</strain>
    </source>
</reference>
<dbReference type="Gene3D" id="3.10.450.50">
    <property type="match status" value="1"/>
</dbReference>
<dbReference type="InterPro" id="IPR032710">
    <property type="entry name" value="NTF2-like_dom_sf"/>
</dbReference>
<name>A0A7W9HC47_9ACTN</name>
<gene>
    <name evidence="2" type="ORF">HDA41_007501</name>
</gene>
<evidence type="ECO:0000313" key="2">
    <source>
        <dbReference type="EMBL" id="MBB5799537.1"/>
    </source>
</evidence>
<feature type="domain" description="SnoaL-like" evidence="1">
    <location>
        <begin position="32"/>
        <end position="117"/>
    </location>
</feature>